<dbReference type="AlphaFoldDB" id="A0A553ZWB0"/>
<evidence type="ECO:0000256" key="1">
    <source>
        <dbReference type="SAM" id="MobiDB-lite"/>
    </source>
</evidence>
<dbReference type="OrthoDB" id="2365803at2"/>
<reference evidence="2 3" key="1">
    <citation type="submission" date="2019-07" db="EMBL/GenBank/DDBJ databases">
        <authorList>
            <person name="Park Y.J."/>
            <person name="Jeong S.E."/>
            <person name="Jung H.S."/>
        </authorList>
    </citation>
    <scope>NUCLEOTIDE SEQUENCE [LARGE SCALE GENOMIC DNA]</scope>
    <source>
        <strain evidence="3">P16(2019)</strain>
    </source>
</reference>
<dbReference type="EMBL" id="VLXZ01000010">
    <property type="protein sequence ID" value="TSB45616.1"/>
    <property type="molecule type" value="Genomic_DNA"/>
</dbReference>
<sequence length="71" mass="8524">MARSKAKKKRMKIEREGRRNPSENRSPYAFVDLSTRITKTKKDYLYKRKSKNHFSSHEDNDSFFLGTCFIF</sequence>
<accession>A0A553ZWB0</accession>
<dbReference type="Proteomes" id="UP000318521">
    <property type="component" value="Unassembled WGS sequence"/>
</dbReference>
<keyword evidence="3" id="KW-1185">Reference proteome</keyword>
<proteinExistence type="predicted"/>
<dbReference type="RefSeq" id="WP_143849805.1">
    <property type="nucleotide sequence ID" value="NZ_VLXZ01000010.1"/>
</dbReference>
<name>A0A553ZWB0_9BACI</name>
<comment type="caution">
    <text evidence="2">The sequence shown here is derived from an EMBL/GenBank/DDBJ whole genome shotgun (WGS) entry which is preliminary data.</text>
</comment>
<feature type="region of interest" description="Disordered" evidence="1">
    <location>
        <begin position="1"/>
        <end position="27"/>
    </location>
</feature>
<protein>
    <submittedName>
        <fullName evidence="2">Uncharacterized protein</fullName>
    </submittedName>
</protein>
<gene>
    <name evidence="2" type="ORF">FN960_15730</name>
</gene>
<organism evidence="2 3">
    <name type="scientific">Alkalicoccobacillus porphyridii</name>
    <dbReference type="NCBI Taxonomy" id="2597270"/>
    <lineage>
        <taxon>Bacteria</taxon>
        <taxon>Bacillati</taxon>
        <taxon>Bacillota</taxon>
        <taxon>Bacilli</taxon>
        <taxon>Bacillales</taxon>
        <taxon>Bacillaceae</taxon>
        <taxon>Alkalicoccobacillus</taxon>
    </lineage>
</organism>
<evidence type="ECO:0000313" key="3">
    <source>
        <dbReference type="Proteomes" id="UP000318521"/>
    </source>
</evidence>
<feature type="compositionally biased region" description="Basic and acidic residues" evidence="1">
    <location>
        <begin position="13"/>
        <end position="22"/>
    </location>
</feature>
<evidence type="ECO:0000313" key="2">
    <source>
        <dbReference type="EMBL" id="TSB45616.1"/>
    </source>
</evidence>
<feature type="compositionally biased region" description="Basic residues" evidence="1">
    <location>
        <begin position="1"/>
        <end position="12"/>
    </location>
</feature>